<sequence>MSFFGGYNNSMFGFMTIFISLIFIAVFGLTIIIIIKSLGQVKHNSHSPVLAVGVKVVAKRTDAGMGGAHPGINNDVYHSAAATWYYITFEVESNDRLEFSVSALDFGQIAEGDLGKLTFQGTRFIRFERQ</sequence>
<proteinExistence type="predicted"/>
<protein>
    <recommendedName>
        <fullName evidence="3">DUF2500 domain-containing protein</fullName>
    </recommendedName>
</protein>
<comment type="caution">
    <text evidence="2">The sequence shown here is derived from an EMBL/GenBank/DDBJ whole genome shotgun (WGS) entry which is preliminary data.</text>
</comment>
<keyword evidence="1" id="KW-0472">Membrane</keyword>
<dbReference type="EMBL" id="VSSQ01050084">
    <property type="protein sequence ID" value="MPN04154.1"/>
    <property type="molecule type" value="Genomic_DNA"/>
</dbReference>
<dbReference type="Gene3D" id="2.40.50.660">
    <property type="match status" value="1"/>
</dbReference>
<keyword evidence="1" id="KW-0812">Transmembrane</keyword>
<name>A0A645EUI6_9ZZZZ</name>
<accession>A0A645EUI6</accession>
<keyword evidence="1" id="KW-1133">Transmembrane helix</keyword>
<feature type="transmembrane region" description="Helical" evidence="1">
    <location>
        <begin position="12"/>
        <end position="35"/>
    </location>
</feature>
<evidence type="ECO:0000256" key="1">
    <source>
        <dbReference type="SAM" id="Phobius"/>
    </source>
</evidence>
<evidence type="ECO:0008006" key="3">
    <source>
        <dbReference type="Google" id="ProtNLM"/>
    </source>
</evidence>
<evidence type="ECO:0000313" key="2">
    <source>
        <dbReference type="EMBL" id="MPN04154.1"/>
    </source>
</evidence>
<gene>
    <name evidence="2" type="ORF">SDC9_151390</name>
</gene>
<dbReference type="Pfam" id="PF10694">
    <property type="entry name" value="DUF2500"/>
    <property type="match status" value="1"/>
</dbReference>
<organism evidence="2">
    <name type="scientific">bioreactor metagenome</name>
    <dbReference type="NCBI Taxonomy" id="1076179"/>
    <lineage>
        <taxon>unclassified sequences</taxon>
        <taxon>metagenomes</taxon>
        <taxon>ecological metagenomes</taxon>
    </lineage>
</organism>
<dbReference type="InterPro" id="IPR019635">
    <property type="entry name" value="DUF2500"/>
</dbReference>
<reference evidence="2" key="1">
    <citation type="submission" date="2019-08" db="EMBL/GenBank/DDBJ databases">
        <authorList>
            <person name="Kucharzyk K."/>
            <person name="Murdoch R.W."/>
            <person name="Higgins S."/>
            <person name="Loffler F."/>
        </authorList>
    </citation>
    <scope>NUCLEOTIDE SEQUENCE</scope>
</reference>
<dbReference type="AlphaFoldDB" id="A0A645EUI6"/>